<evidence type="ECO:0000256" key="1">
    <source>
        <dbReference type="SAM" id="Phobius"/>
    </source>
</evidence>
<proteinExistence type="predicted"/>
<dbReference type="AlphaFoldDB" id="A0A8W8J9D2"/>
<dbReference type="Proteomes" id="UP000005408">
    <property type="component" value="Unassembled WGS sequence"/>
</dbReference>
<dbReference type="EnsemblMetazoa" id="G17945.1">
    <property type="protein sequence ID" value="G17945.1:cds"/>
    <property type="gene ID" value="G17945"/>
</dbReference>
<accession>A0A8W8J9D2</accession>
<sequence length="140" mass="15822">MEDSVPNNPVKRGFYPQYYNKINNNMTVVSQDGGRFNLLVVRTVAMVSVVILVLAYVGITVSQETNKPDVADKIADCRTICGDTFYNCLIIDCQSDSVLCDKRCTMSFHECYSSCETFRVDTEPSTPFIENEEPYKSIDM</sequence>
<reference evidence="2" key="1">
    <citation type="submission" date="2022-08" db="UniProtKB">
        <authorList>
            <consortium name="EnsemblMetazoa"/>
        </authorList>
    </citation>
    <scope>IDENTIFICATION</scope>
    <source>
        <strain evidence="2">05x7-T-G4-1.051#20</strain>
    </source>
</reference>
<keyword evidence="1" id="KW-0812">Transmembrane</keyword>
<feature type="transmembrane region" description="Helical" evidence="1">
    <location>
        <begin position="39"/>
        <end position="59"/>
    </location>
</feature>
<keyword evidence="1" id="KW-0472">Membrane</keyword>
<evidence type="ECO:0000313" key="2">
    <source>
        <dbReference type="EnsemblMetazoa" id="G17945.1:cds"/>
    </source>
</evidence>
<organism evidence="2 3">
    <name type="scientific">Magallana gigas</name>
    <name type="common">Pacific oyster</name>
    <name type="synonym">Crassostrea gigas</name>
    <dbReference type="NCBI Taxonomy" id="29159"/>
    <lineage>
        <taxon>Eukaryota</taxon>
        <taxon>Metazoa</taxon>
        <taxon>Spiralia</taxon>
        <taxon>Lophotrochozoa</taxon>
        <taxon>Mollusca</taxon>
        <taxon>Bivalvia</taxon>
        <taxon>Autobranchia</taxon>
        <taxon>Pteriomorphia</taxon>
        <taxon>Ostreida</taxon>
        <taxon>Ostreoidea</taxon>
        <taxon>Ostreidae</taxon>
        <taxon>Magallana</taxon>
    </lineage>
</organism>
<keyword evidence="3" id="KW-1185">Reference proteome</keyword>
<protein>
    <submittedName>
        <fullName evidence="2">Uncharacterized protein</fullName>
    </submittedName>
</protein>
<name>A0A8W8J9D2_MAGGI</name>
<evidence type="ECO:0000313" key="3">
    <source>
        <dbReference type="Proteomes" id="UP000005408"/>
    </source>
</evidence>
<keyword evidence="1" id="KW-1133">Transmembrane helix</keyword>